<dbReference type="Pfam" id="PF00930">
    <property type="entry name" value="DPPIV_N"/>
    <property type="match status" value="1"/>
</dbReference>
<evidence type="ECO:0000259" key="3">
    <source>
        <dbReference type="Pfam" id="PF00930"/>
    </source>
</evidence>
<dbReference type="RefSeq" id="WP_145272062.1">
    <property type="nucleotide sequence ID" value="NZ_CP036272.1"/>
</dbReference>
<proteinExistence type="predicted"/>
<keyword evidence="6" id="KW-1185">Reference proteome</keyword>
<dbReference type="SUPFAM" id="SSF82171">
    <property type="entry name" value="DPP6 N-terminal domain-like"/>
    <property type="match status" value="1"/>
</dbReference>
<feature type="domain" description="Peptidase S9 prolyl oligopeptidase catalytic" evidence="2">
    <location>
        <begin position="591"/>
        <end position="783"/>
    </location>
</feature>
<dbReference type="Gene3D" id="2.140.10.30">
    <property type="entry name" value="Dipeptidylpeptidase IV, N-terminal domain"/>
    <property type="match status" value="1"/>
</dbReference>
<dbReference type="SUPFAM" id="SSF49468">
    <property type="entry name" value="VHL"/>
    <property type="match status" value="1"/>
</dbReference>
<dbReference type="InterPro" id="IPR029058">
    <property type="entry name" value="AB_hydrolase_fold"/>
</dbReference>
<feature type="domain" description="Dipeptidylpeptidase IV N-terminal" evidence="3">
    <location>
        <begin position="256"/>
        <end position="504"/>
    </location>
</feature>
<dbReference type="InterPro" id="IPR037140">
    <property type="entry name" value="VHL_beta_dom_sf"/>
</dbReference>
<gene>
    <name evidence="5" type="primary">ptpA_2</name>
    <name evidence="5" type="ORF">SV7mr_24170</name>
</gene>
<reference evidence="5 6" key="1">
    <citation type="submission" date="2019-02" db="EMBL/GenBank/DDBJ databases">
        <title>Deep-cultivation of Planctomycetes and their phenomic and genomic characterization uncovers novel biology.</title>
        <authorList>
            <person name="Wiegand S."/>
            <person name="Jogler M."/>
            <person name="Boedeker C."/>
            <person name="Pinto D."/>
            <person name="Vollmers J."/>
            <person name="Rivas-Marin E."/>
            <person name="Kohn T."/>
            <person name="Peeters S.H."/>
            <person name="Heuer A."/>
            <person name="Rast P."/>
            <person name="Oberbeckmann S."/>
            <person name="Bunk B."/>
            <person name="Jeske O."/>
            <person name="Meyerdierks A."/>
            <person name="Storesund J.E."/>
            <person name="Kallscheuer N."/>
            <person name="Luecker S."/>
            <person name="Lage O.M."/>
            <person name="Pohl T."/>
            <person name="Merkel B.J."/>
            <person name="Hornburger P."/>
            <person name="Mueller R.-W."/>
            <person name="Bruemmer F."/>
            <person name="Labrenz M."/>
            <person name="Spormann A.M."/>
            <person name="Op den Camp H."/>
            <person name="Overmann J."/>
            <person name="Amann R."/>
            <person name="Jetten M.S.M."/>
            <person name="Mascher T."/>
            <person name="Medema M.H."/>
            <person name="Devos D.P."/>
            <person name="Kaster A.-K."/>
            <person name="Ovreas L."/>
            <person name="Rohde M."/>
            <person name="Galperin M.Y."/>
            <person name="Jogler C."/>
        </authorList>
    </citation>
    <scope>NUCLEOTIDE SEQUENCE [LARGE SCALE GENOMIC DNA]</scope>
    <source>
        <strain evidence="5 6">SV_7m_r</strain>
    </source>
</reference>
<dbReference type="Gene3D" id="2.60.40.780">
    <property type="entry name" value="von Hippel-Lindau disease tumour suppressor, beta domain"/>
    <property type="match status" value="1"/>
</dbReference>
<dbReference type="EMBL" id="CP036272">
    <property type="protein sequence ID" value="QDT59904.1"/>
    <property type="molecule type" value="Genomic_DNA"/>
</dbReference>
<dbReference type="Pfam" id="PF01847">
    <property type="entry name" value="VHL"/>
    <property type="match status" value="1"/>
</dbReference>
<name>A0A517SUU8_9BACT</name>
<dbReference type="PANTHER" id="PTHR11731">
    <property type="entry name" value="PROTEASE FAMILY S9B,C DIPEPTIDYL-PEPTIDASE IV-RELATED"/>
    <property type="match status" value="1"/>
</dbReference>
<keyword evidence="5" id="KW-0378">Hydrolase</keyword>
<dbReference type="InterPro" id="IPR036208">
    <property type="entry name" value="VHL_sf"/>
</dbReference>
<dbReference type="AlphaFoldDB" id="A0A517SUU8"/>
<sequence length="785" mass="88143">MRTICTSLIPPFVFPSRLLPLFAAALGLLCLTGQSAWSQQSLTPKRVQPRTLNQRLDVRWTDDTHFTFTKQLPGGGRQVIVVNAETGESNPQEAASVRNQKNEFIGGPIARSESSPAEINITIENQSDSTVELFWVDLSGGTRSYGVLEPGKKRRQQTFSGHAWMAKSREGKYFGSMVAEQSDRPFVIRQEYPNPKQRPSQPSPRRGRPEQRPAPTVESRLQGNVLQVRDRATDQAWQTLSVDMDSQQRLTRAALSPDGSVLIAWLQTQHRPQDVVTIESSPARGGRAVEHRASYRLPGDPYDEYRLVAFNTKTGQALEHQLPVLDFGGPRVHWFNGNQLAISKIDRGHQRFRLFRLDLLSGKQDVLIDEQTDTFIWTMHGPLVPLLTYLKDSDRVIYSSEVSGYRHLYMVDLDKTDDWQAHPITRGNWLVRQIIDIDEPAGTLDLMAGGYYPNQDPYFKHLVRVQLDGSESIPVTDGDGDHQVAFSPDKRFVIDSYSRLDLPPVHELRRTKDGQLVCPLVSAERLADGESDFAKPRVFHCVGRDKQTEIWGTLHFPADFDQKAKAKYPIIEAIYAGPHGSHVPKRYSNSARFTDLTDLGFVVVQIDGMGTANRSKAFHDVCWHNLKDAGFPDRIAWIQAAAKVYPALDVDRVGIYGTSAGGQNACGAVLFHGDFYKAAYASCGCHDNRMDKASWNEQWMGYPVGPHYAESSNIDNAAKLTGKLFLVVGELDKNVPPESTYRLVDALIQADKDFEFLMIPGLGHSDGGRYGKRRMREFFVKHLTP</sequence>
<feature type="domain" description="von Hippel-Lindau disease tumour suppressor beta" evidence="4">
    <location>
        <begin position="111"/>
        <end position="167"/>
    </location>
</feature>
<evidence type="ECO:0000256" key="1">
    <source>
        <dbReference type="SAM" id="MobiDB-lite"/>
    </source>
</evidence>
<dbReference type="EC" id="3.4.14.12" evidence="5"/>
<organism evidence="5 6">
    <name type="scientific">Stieleria bergensis</name>
    <dbReference type="NCBI Taxonomy" id="2528025"/>
    <lineage>
        <taxon>Bacteria</taxon>
        <taxon>Pseudomonadati</taxon>
        <taxon>Planctomycetota</taxon>
        <taxon>Planctomycetia</taxon>
        <taxon>Pirellulales</taxon>
        <taxon>Pirellulaceae</taxon>
        <taxon>Stieleria</taxon>
    </lineage>
</organism>
<evidence type="ECO:0000313" key="5">
    <source>
        <dbReference type="EMBL" id="QDT59904.1"/>
    </source>
</evidence>
<dbReference type="InterPro" id="IPR002469">
    <property type="entry name" value="Peptidase_S9B_N"/>
</dbReference>
<dbReference type="Gene3D" id="3.40.50.1820">
    <property type="entry name" value="alpha/beta hydrolase"/>
    <property type="match status" value="1"/>
</dbReference>
<dbReference type="Proteomes" id="UP000315003">
    <property type="component" value="Chromosome"/>
</dbReference>
<dbReference type="GO" id="GO:0006508">
    <property type="term" value="P:proteolysis"/>
    <property type="evidence" value="ECO:0007669"/>
    <property type="project" value="InterPro"/>
</dbReference>
<protein>
    <submittedName>
        <fullName evidence="5">Prolyl tripeptidyl peptidase</fullName>
        <ecNumber evidence="5">3.4.14.12</ecNumber>
    </submittedName>
</protein>
<dbReference type="SUPFAM" id="SSF53474">
    <property type="entry name" value="alpha/beta-Hydrolases"/>
    <property type="match status" value="1"/>
</dbReference>
<evidence type="ECO:0000259" key="2">
    <source>
        <dbReference type="Pfam" id="PF00326"/>
    </source>
</evidence>
<evidence type="ECO:0000259" key="4">
    <source>
        <dbReference type="Pfam" id="PF01847"/>
    </source>
</evidence>
<dbReference type="OrthoDB" id="9812921at2"/>
<dbReference type="PANTHER" id="PTHR11731:SF118">
    <property type="entry name" value="BLR1971 PROTEIN"/>
    <property type="match status" value="1"/>
</dbReference>
<dbReference type="Pfam" id="PF00326">
    <property type="entry name" value="Peptidase_S9"/>
    <property type="match status" value="1"/>
</dbReference>
<feature type="region of interest" description="Disordered" evidence="1">
    <location>
        <begin position="184"/>
        <end position="222"/>
    </location>
</feature>
<dbReference type="InterPro" id="IPR050278">
    <property type="entry name" value="Serine_Prot_S9B/DPPIV"/>
</dbReference>
<dbReference type="InterPro" id="IPR024053">
    <property type="entry name" value="VHL_beta_dom"/>
</dbReference>
<dbReference type="GO" id="GO:0008236">
    <property type="term" value="F:serine-type peptidase activity"/>
    <property type="evidence" value="ECO:0007669"/>
    <property type="project" value="InterPro"/>
</dbReference>
<dbReference type="InterPro" id="IPR001375">
    <property type="entry name" value="Peptidase_S9_cat"/>
</dbReference>
<accession>A0A517SUU8</accession>
<evidence type="ECO:0000313" key="6">
    <source>
        <dbReference type="Proteomes" id="UP000315003"/>
    </source>
</evidence>
<feature type="compositionally biased region" description="Low complexity" evidence="1">
    <location>
        <begin position="193"/>
        <end position="204"/>
    </location>
</feature>